<feature type="non-terminal residue" evidence="10">
    <location>
        <position position="376"/>
    </location>
</feature>
<dbReference type="Pfam" id="PF00067">
    <property type="entry name" value="p450"/>
    <property type="match status" value="1"/>
</dbReference>
<dbReference type="PANTHER" id="PTHR24279:SF120">
    <property type="entry name" value="CYTOCHROME P450"/>
    <property type="match status" value="1"/>
</dbReference>
<protein>
    <recommendedName>
        <fullName evidence="12">Cytochrome P450</fullName>
    </recommendedName>
</protein>
<feature type="binding site" description="axial binding residue" evidence="8">
    <location>
        <position position="325"/>
    </location>
    <ligand>
        <name>heme</name>
        <dbReference type="ChEBI" id="CHEBI:30413"/>
    </ligand>
    <ligandPart>
        <name>Fe</name>
        <dbReference type="ChEBI" id="CHEBI:18248"/>
    </ligandPart>
</feature>
<evidence type="ECO:0000256" key="6">
    <source>
        <dbReference type="ARBA" id="ARBA00023004"/>
    </source>
</evidence>
<dbReference type="InterPro" id="IPR050479">
    <property type="entry name" value="CYP11_CYP27_families"/>
</dbReference>
<evidence type="ECO:0000256" key="8">
    <source>
        <dbReference type="PIRSR" id="PIRSR602401-1"/>
    </source>
</evidence>
<dbReference type="GO" id="GO:0020037">
    <property type="term" value="F:heme binding"/>
    <property type="evidence" value="ECO:0007669"/>
    <property type="project" value="InterPro"/>
</dbReference>
<dbReference type="InterPro" id="IPR001128">
    <property type="entry name" value="Cyt_P450"/>
</dbReference>
<accession>A0AAD8ELL6</accession>
<dbReference type="Gene3D" id="1.10.630.10">
    <property type="entry name" value="Cytochrome P450"/>
    <property type="match status" value="1"/>
</dbReference>
<keyword evidence="5 9" id="KW-0560">Oxidoreductase</keyword>
<dbReference type="InterPro" id="IPR017972">
    <property type="entry name" value="Cyt_P450_CS"/>
</dbReference>
<dbReference type="PRINTS" id="PR00385">
    <property type="entry name" value="P450"/>
</dbReference>
<dbReference type="InterPro" id="IPR036396">
    <property type="entry name" value="Cyt_P450_sf"/>
</dbReference>
<dbReference type="EMBL" id="JASPKZ010003075">
    <property type="protein sequence ID" value="KAJ9594072.1"/>
    <property type="molecule type" value="Genomic_DNA"/>
</dbReference>
<evidence type="ECO:0008006" key="12">
    <source>
        <dbReference type="Google" id="ProtNLM"/>
    </source>
</evidence>
<dbReference type="AlphaFoldDB" id="A0AAD8ELL6"/>
<reference evidence="10" key="1">
    <citation type="journal article" date="2023" name="IScience">
        <title>Live-bearing cockroach genome reveals convergent evolutionary mechanisms linked to viviparity in insects and beyond.</title>
        <authorList>
            <person name="Fouks B."/>
            <person name="Harrison M.C."/>
            <person name="Mikhailova A.A."/>
            <person name="Marchal E."/>
            <person name="English S."/>
            <person name="Carruthers M."/>
            <person name="Jennings E.C."/>
            <person name="Chiamaka E.L."/>
            <person name="Frigard R.A."/>
            <person name="Pippel M."/>
            <person name="Attardo G.M."/>
            <person name="Benoit J.B."/>
            <person name="Bornberg-Bauer E."/>
            <person name="Tobe S.S."/>
        </authorList>
    </citation>
    <scope>NUCLEOTIDE SEQUENCE</scope>
    <source>
        <strain evidence="10">Stay&amp;Tobe</strain>
    </source>
</reference>
<evidence type="ECO:0000256" key="3">
    <source>
        <dbReference type="ARBA" id="ARBA00022617"/>
    </source>
</evidence>
<comment type="similarity">
    <text evidence="2 9">Belongs to the cytochrome P450 family.</text>
</comment>
<dbReference type="SUPFAM" id="SSF48264">
    <property type="entry name" value="Cytochrome P450"/>
    <property type="match status" value="1"/>
</dbReference>
<comment type="caution">
    <text evidence="10">The sequence shown here is derived from an EMBL/GenBank/DDBJ whole genome shotgun (WGS) entry which is preliminary data.</text>
</comment>
<keyword evidence="6 8" id="KW-0408">Iron</keyword>
<evidence type="ECO:0000256" key="4">
    <source>
        <dbReference type="ARBA" id="ARBA00022723"/>
    </source>
</evidence>
<proteinExistence type="inferred from homology"/>
<keyword evidence="3 8" id="KW-0349">Heme</keyword>
<dbReference type="GO" id="GO:0016705">
    <property type="term" value="F:oxidoreductase activity, acting on paired donors, with incorporation or reduction of molecular oxygen"/>
    <property type="evidence" value="ECO:0007669"/>
    <property type="project" value="InterPro"/>
</dbReference>
<comment type="cofactor">
    <cofactor evidence="1 8">
        <name>heme</name>
        <dbReference type="ChEBI" id="CHEBI:30413"/>
    </cofactor>
</comment>
<sequence>QGEEWQTLRTKVNPALMQPRNTRLYVSHIDDVAQEFIQKMRKIRDKNEELPETFNTEISKWALESICLVALDKKLGCLAENLPEDSDPQIMIKAATQILDLIYQLEIEVSYWMYFSTPAWRKFVKVMDCFTEVGWKYIEETMTRLKTRANDYSELSVLERMLLTNDDPKVAFVTALDMLFGGIDATTNTAAILIYYLAKNPVEQEKLHDELRRILPSPDDVMTADKLEDMKYLKACVKESIRLSPITFGNARKLTQDMVLSNYQVPEGINVLLMHGPLGMDEKHFPNANKFIPERWLKGPNGEPSQARSTHPFVYMPFGFGTRMCLGRRFAELEIHTLAARMIRNFKVEYNYDMEFKQRVILKPASPLKFKITDRH</sequence>
<dbReference type="InterPro" id="IPR002401">
    <property type="entry name" value="Cyt_P450_E_grp-I"/>
</dbReference>
<dbReference type="PANTHER" id="PTHR24279">
    <property type="entry name" value="CYTOCHROME P450"/>
    <property type="match status" value="1"/>
</dbReference>
<gene>
    <name evidence="10" type="ORF">L9F63_014505</name>
</gene>
<dbReference type="PROSITE" id="PS00086">
    <property type="entry name" value="CYTOCHROME_P450"/>
    <property type="match status" value="1"/>
</dbReference>
<evidence type="ECO:0000313" key="10">
    <source>
        <dbReference type="EMBL" id="KAJ9594072.1"/>
    </source>
</evidence>
<organism evidence="10 11">
    <name type="scientific">Diploptera punctata</name>
    <name type="common">Pacific beetle cockroach</name>
    <dbReference type="NCBI Taxonomy" id="6984"/>
    <lineage>
        <taxon>Eukaryota</taxon>
        <taxon>Metazoa</taxon>
        <taxon>Ecdysozoa</taxon>
        <taxon>Arthropoda</taxon>
        <taxon>Hexapoda</taxon>
        <taxon>Insecta</taxon>
        <taxon>Pterygota</taxon>
        <taxon>Neoptera</taxon>
        <taxon>Polyneoptera</taxon>
        <taxon>Dictyoptera</taxon>
        <taxon>Blattodea</taxon>
        <taxon>Blaberoidea</taxon>
        <taxon>Blaberidae</taxon>
        <taxon>Diplopterinae</taxon>
        <taxon>Diploptera</taxon>
    </lineage>
</organism>
<keyword evidence="7 9" id="KW-0503">Monooxygenase</keyword>
<dbReference type="PRINTS" id="PR00463">
    <property type="entry name" value="EP450I"/>
</dbReference>
<evidence type="ECO:0000256" key="7">
    <source>
        <dbReference type="ARBA" id="ARBA00023033"/>
    </source>
</evidence>
<keyword evidence="4 8" id="KW-0479">Metal-binding</keyword>
<dbReference type="FunFam" id="1.10.630.10:FF:000006">
    <property type="entry name" value="Cytochrome P450 302a1, mitochondrial"/>
    <property type="match status" value="1"/>
</dbReference>
<keyword evidence="11" id="KW-1185">Reference proteome</keyword>
<dbReference type="GO" id="GO:0004497">
    <property type="term" value="F:monooxygenase activity"/>
    <property type="evidence" value="ECO:0007669"/>
    <property type="project" value="UniProtKB-KW"/>
</dbReference>
<evidence type="ECO:0000256" key="1">
    <source>
        <dbReference type="ARBA" id="ARBA00001971"/>
    </source>
</evidence>
<reference evidence="10" key="2">
    <citation type="submission" date="2023-05" db="EMBL/GenBank/DDBJ databases">
        <authorList>
            <person name="Fouks B."/>
        </authorList>
    </citation>
    <scope>NUCLEOTIDE SEQUENCE</scope>
    <source>
        <strain evidence="10">Stay&amp;Tobe</strain>
        <tissue evidence="10">Testes</tissue>
    </source>
</reference>
<evidence type="ECO:0000313" key="11">
    <source>
        <dbReference type="Proteomes" id="UP001233999"/>
    </source>
</evidence>
<evidence type="ECO:0000256" key="2">
    <source>
        <dbReference type="ARBA" id="ARBA00010617"/>
    </source>
</evidence>
<evidence type="ECO:0000256" key="5">
    <source>
        <dbReference type="ARBA" id="ARBA00023002"/>
    </source>
</evidence>
<dbReference type="CDD" id="cd11054">
    <property type="entry name" value="CYP24A1-like"/>
    <property type="match status" value="1"/>
</dbReference>
<dbReference type="Proteomes" id="UP001233999">
    <property type="component" value="Unassembled WGS sequence"/>
</dbReference>
<dbReference type="GO" id="GO:0005506">
    <property type="term" value="F:iron ion binding"/>
    <property type="evidence" value="ECO:0007669"/>
    <property type="project" value="InterPro"/>
</dbReference>
<name>A0AAD8ELL6_DIPPU</name>
<evidence type="ECO:0000256" key="9">
    <source>
        <dbReference type="RuleBase" id="RU000461"/>
    </source>
</evidence>